<comment type="caution">
    <text evidence="1">The sequence shown here is derived from an EMBL/GenBank/DDBJ whole genome shotgun (WGS) entry which is preliminary data.</text>
</comment>
<dbReference type="Proteomes" id="UP000632222">
    <property type="component" value="Unassembled WGS sequence"/>
</dbReference>
<gene>
    <name evidence="1" type="ORF">GCM10008938_47210</name>
</gene>
<evidence type="ECO:0000313" key="2">
    <source>
        <dbReference type="Proteomes" id="UP000632222"/>
    </source>
</evidence>
<proteinExistence type="predicted"/>
<sequence length="144" mass="16868">MPYHETVTPEESLNLYLNLFRFYVADRQRHHPRDTHVLYLQGQLRDLRKLVKKSTQLDPLSACAAQIYRSEREALEAEQWLKEQMQHLSRELTELRQKTPLSEHKKTAGIQLRITAMGVYKEELHIIQGLGHTSLAVKVRLQNA</sequence>
<accession>A0ABQ2DHG2</accession>
<organism evidence="1 2">
    <name type="scientific">Deinococcus roseus</name>
    <dbReference type="NCBI Taxonomy" id="392414"/>
    <lineage>
        <taxon>Bacteria</taxon>
        <taxon>Thermotogati</taxon>
        <taxon>Deinococcota</taxon>
        <taxon>Deinococci</taxon>
        <taxon>Deinococcales</taxon>
        <taxon>Deinococcaceae</taxon>
        <taxon>Deinococcus</taxon>
    </lineage>
</organism>
<dbReference type="EMBL" id="BMOD01000033">
    <property type="protein sequence ID" value="GGJ55595.1"/>
    <property type="molecule type" value="Genomic_DNA"/>
</dbReference>
<evidence type="ECO:0000313" key="1">
    <source>
        <dbReference type="EMBL" id="GGJ55595.1"/>
    </source>
</evidence>
<name>A0ABQ2DHG2_9DEIO</name>
<reference evidence="2" key="1">
    <citation type="journal article" date="2019" name="Int. J. Syst. Evol. Microbiol.">
        <title>The Global Catalogue of Microorganisms (GCM) 10K type strain sequencing project: providing services to taxonomists for standard genome sequencing and annotation.</title>
        <authorList>
            <consortium name="The Broad Institute Genomics Platform"/>
            <consortium name="The Broad Institute Genome Sequencing Center for Infectious Disease"/>
            <person name="Wu L."/>
            <person name="Ma J."/>
        </authorList>
    </citation>
    <scope>NUCLEOTIDE SEQUENCE [LARGE SCALE GENOMIC DNA]</scope>
    <source>
        <strain evidence="2">JCM 14370</strain>
    </source>
</reference>
<protein>
    <submittedName>
        <fullName evidence="1">Uncharacterized protein</fullName>
    </submittedName>
</protein>
<keyword evidence="2" id="KW-1185">Reference proteome</keyword>